<evidence type="ECO:0000313" key="4">
    <source>
        <dbReference type="EMBL" id="AYO88121.1"/>
    </source>
</evidence>
<dbReference type="EMBL" id="MH320548">
    <property type="protein sequence ID" value="AYO87781.1"/>
    <property type="molecule type" value="Genomic_DNA"/>
</dbReference>
<protein>
    <submittedName>
        <fullName evidence="2">MC146</fullName>
    </submittedName>
</protein>
<dbReference type="EMBL" id="KY040274">
    <property type="protein sequence ID" value="AQY16719.1"/>
    <property type="molecule type" value="Genomic_DNA"/>
</dbReference>
<sequence>MRALVLLAVGAALSVCACYLLYLCRYRWRRCLRRDLQGRSRGKRRHRASCCADSDGTPDGTPDGAPDGTPDGASCGTACKEHCDADNDALGGASRRQDPDLGLLCGALAPCQTLGHRLGCCRRSCCRRARDKLLPVSVTFRVDAGTRMNSASGASSSVSSSLGSVSGSARNSFCSSASSSGSSADSNSTSSRARGSARSSVCCGRDKHTLKSRDDMSRMGDADGNSDEQEHADRNGCDEHVYANTSVASEALYARVAAPSAETLYVNASAAAHAEALLCTEARVRAVLALSRGMCMLRKDLQSTLGVLCARARTLSDGDGGSERSSSESDEDAGTLEGVRSEMRQAEVSLALCGETELAEDVAEFRGYLDEVRHDILRLRLRDSSASELARGMLLARDAIDAVDDVSASTESVLLGVDQFMRAQK</sequence>
<name>A0A1S7DLX7_MCV2</name>
<evidence type="ECO:0000313" key="2">
    <source>
        <dbReference type="EMBL" id="AQY16719.1"/>
    </source>
</evidence>
<dbReference type="Proteomes" id="UP000315637">
    <property type="component" value="Segment"/>
</dbReference>
<evidence type="ECO:0000313" key="3">
    <source>
        <dbReference type="EMBL" id="AYO87781.1"/>
    </source>
</evidence>
<evidence type="ECO:0000313" key="5">
    <source>
        <dbReference type="EMBL" id="AYO88291.1"/>
    </source>
</evidence>
<evidence type="ECO:0000313" key="6">
    <source>
        <dbReference type="EMBL" id="AYO89169.1"/>
    </source>
</evidence>
<dbReference type="PROSITE" id="PS51257">
    <property type="entry name" value="PROKAR_LIPOPROTEIN"/>
    <property type="match status" value="1"/>
</dbReference>
<gene>
    <name evidence="2" type="primary">MC146R</name>
</gene>
<dbReference type="Proteomes" id="UP000319755">
    <property type="component" value="Genome"/>
</dbReference>
<dbReference type="Proteomes" id="UP000317891">
    <property type="component" value="Segment"/>
</dbReference>
<reference evidence="3" key="3">
    <citation type="submission" date="2018-05" db="EMBL/GenBank/DDBJ databases">
        <authorList>
            <person name="Zorec T.M."/>
            <person name="Hosnjak L."/>
            <person name="Kutnjak D."/>
            <person name="Kusar B."/>
            <person name="Trcko K."/>
            <person name="Kocjan B.J."/>
            <person name="Li Y."/>
            <person name="Krizmaric M."/>
            <person name="Miljkovic J."/>
            <person name="Ravnikar M."/>
            <person name="Poljak M."/>
        </authorList>
    </citation>
    <scope>NUCLEOTIDE SEQUENCE</scope>
    <source>
        <strain evidence="3">MCV2_MB98</strain>
        <strain evidence="4">MCV2_MC316</strain>
        <strain evidence="5">MCV2_MC332</strain>
        <strain evidence="6">MCV2_MC515</strain>
    </source>
</reference>
<feature type="region of interest" description="Disordered" evidence="1">
    <location>
        <begin position="176"/>
        <end position="235"/>
    </location>
</feature>
<reference evidence="2" key="1">
    <citation type="journal article" date="2017" name="J. Gen. Virol.">
        <title>Recombination events and variability among full-length genomes of co-circulating molluscum contagiosum virus subtypes 1 and 2.</title>
        <authorList>
            <person name="Lopez-Bueno A."/>
            <person name="Parras-Molto M."/>
            <person name="Lopez-Barrantes O."/>
            <person name="Belda S."/>
            <person name="Alejo A."/>
        </authorList>
    </citation>
    <scope>NUCLEOTIDE SEQUENCE</scope>
    <source>
        <strain evidence="2">Madrid 2016_1</strain>
    </source>
</reference>
<reference evidence="3" key="2">
    <citation type="journal article" date="2018" name="Viruses">
        <title>New Insights into the Evolutionary and Genomic Landscape of Molluscum Contagiosum Virus (MCV) based on Nine MCV1 and Six MCV2 Complete Genome Sequences.</title>
        <authorList>
            <person name="Zorec T."/>
            <person name="Kutnjak D."/>
            <person name="Hosnjak L."/>
            <person name="Kusar B."/>
            <person name="Trcko K."/>
            <person name="Kocjan B."/>
            <person name="Li Y."/>
            <person name="Krizmaric M."/>
            <person name="Miljkovic J."/>
            <person name="Ravnikar M."/>
            <person name="Poljak M."/>
        </authorList>
    </citation>
    <scope>NUCLEOTIDE SEQUENCE [LARGE SCALE GENOMIC DNA]</scope>
    <source>
        <strain evidence="3">MCV2_MB98</strain>
        <strain evidence="4">MCV2_MC316</strain>
        <strain evidence="5">MCV2_MC332</strain>
        <strain evidence="6">MCV2_MC515</strain>
    </source>
</reference>
<dbReference type="EMBL" id="MH320551">
    <property type="protein sequence ID" value="AYO88291.1"/>
    <property type="molecule type" value="Genomic_DNA"/>
</dbReference>
<feature type="compositionally biased region" description="Low complexity" evidence="1">
    <location>
        <begin position="176"/>
        <end position="200"/>
    </location>
</feature>
<organism evidence="2">
    <name type="scientific">Molluscum contagiosum virus subtype 2</name>
    <name type="common">MOCV</name>
    <name type="synonym">MCVII</name>
    <dbReference type="NCBI Taxonomy" id="10281"/>
    <lineage>
        <taxon>Viruses</taxon>
        <taxon>Varidnaviria</taxon>
        <taxon>Bamfordvirae</taxon>
        <taxon>Nucleocytoviricota</taxon>
        <taxon>Pokkesviricetes</taxon>
        <taxon>Chitovirales</taxon>
        <taxon>Poxviridae</taxon>
        <taxon>Chordopoxvirinae</taxon>
        <taxon>Molluscipoxvirus</taxon>
        <taxon>Molluscipoxvirus molluscum</taxon>
        <taxon>Molluscum contagiosum virus</taxon>
    </lineage>
</organism>
<dbReference type="Proteomes" id="UP000320816">
    <property type="component" value="Segment"/>
</dbReference>
<proteinExistence type="predicted"/>
<evidence type="ECO:0000256" key="1">
    <source>
        <dbReference type="SAM" id="MobiDB-lite"/>
    </source>
</evidence>
<dbReference type="EMBL" id="MH320550">
    <property type="protein sequence ID" value="AYO88121.1"/>
    <property type="molecule type" value="Genomic_DNA"/>
</dbReference>
<feature type="region of interest" description="Disordered" evidence="1">
    <location>
        <begin position="316"/>
        <end position="336"/>
    </location>
</feature>
<dbReference type="Proteomes" id="UP000317568">
    <property type="component" value="Genome"/>
</dbReference>
<feature type="compositionally biased region" description="Basic and acidic residues" evidence="1">
    <location>
        <begin position="204"/>
        <end position="221"/>
    </location>
</feature>
<feature type="compositionally biased region" description="Low complexity" evidence="1">
    <location>
        <begin position="52"/>
        <end position="67"/>
    </location>
</feature>
<feature type="region of interest" description="Disordered" evidence="1">
    <location>
        <begin position="48"/>
        <end position="67"/>
    </location>
</feature>
<organismHost>
    <name type="scientific">Homo sapiens</name>
    <name type="common">Human</name>
    <dbReference type="NCBI Taxonomy" id="9606"/>
</organismHost>
<dbReference type="EMBL" id="MH320556">
    <property type="protein sequence ID" value="AYO89169.1"/>
    <property type="molecule type" value="Genomic_DNA"/>
</dbReference>
<accession>A0A1S7DLX7</accession>